<dbReference type="EMBL" id="CP034073">
    <property type="protein sequence ID" value="AZG34405.1"/>
    <property type="molecule type" value="Genomic_DNA"/>
</dbReference>
<dbReference type="EMBL" id="RKKB01000003">
    <property type="protein sequence ID" value="RPA32504.1"/>
    <property type="molecule type" value="Genomic_DNA"/>
</dbReference>
<gene>
    <name evidence="7" type="ORF">EGC77_11945</name>
    <name evidence="6" type="ORF">EGC80_05325</name>
</gene>
<evidence type="ECO:0000313" key="6">
    <source>
        <dbReference type="EMBL" id="AZG34405.1"/>
    </source>
</evidence>
<evidence type="ECO:0000313" key="8">
    <source>
        <dbReference type="Proteomes" id="UP000273778"/>
    </source>
</evidence>
<dbReference type="OrthoDB" id="270177at2"/>
<dbReference type="SUPFAM" id="SSF48498">
    <property type="entry name" value="Tetracyclin repressor-like, C-terminal domain"/>
    <property type="match status" value="1"/>
</dbReference>
<dbReference type="PANTHER" id="PTHR47506">
    <property type="entry name" value="TRANSCRIPTIONAL REGULATORY PROTEIN"/>
    <property type="match status" value="1"/>
</dbReference>
<proteinExistence type="predicted"/>
<accession>A0A3N4ETP4</accession>
<evidence type="ECO:0000256" key="1">
    <source>
        <dbReference type="ARBA" id="ARBA00023015"/>
    </source>
</evidence>
<dbReference type="InterPro" id="IPR009057">
    <property type="entry name" value="Homeodomain-like_sf"/>
</dbReference>
<dbReference type="KEGG" id="spsr:EGC80_05325"/>
<dbReference type="GO" id="GO:0003677">
    <property type="term" value="F:DNA binding"/>
    <property type="evidence" value="ECO:0007669"/>
    <property type="project" value="UniProtKB-UniRule"/>
</dbReference>
<evidence type="ECO:0000256" key="3">
    <source>
        <dbReference type="ARBA" id="ARBA00023163"/>
    </source>
</evidence>
<dbReference type="Gene3D" id="1.10.10.60">
    <property type="entry name" value="Homeodomain-like"/>
    <property type="match status" value="1"/>
</dbReference>
<keyword evidence="3" id="KW-0804">Transcription</keyword>
<name>A0A3N4ETP4_9GAMM</name>
<protein>
    <submittedName>
        <fullName evidence="7">TetR/AcrR family transcriptional regulator</fullName>
    </submittedName>
</protein>
<dbReference type="AlphaFoldDB" id="A0A3N4ETP4"/>
<dbReference type="InterPro" id="IPR036271">
    <property type="entry name" value="Tet_transcr_reg_TetR-rel_C_sf"/>
</dbReference>
<dbReference type="InterPro" id="IPR001647">
    <property type="entry name" value="HTH_TetR"/>
</dbReference>
<reference evidence="6 8" key="1">
    <citation type="submission" date="2018-11" db="EMBL/GenBank/DDBJ databases">
        <title>Shewanella sp. M2.</title>
        <authorList>
            <person name="Hwang Y.J."/>
            <person name="Hwang C.Y."/>
        </authorList>
    </citation>
    <scope>NUCLEOTIDE SEQUENCE [LARGE SCALE GENOMIC DNA]</scope>
    <source>
        <strain evidence="6 8">M2</strain>
    </source>
</reference>
<dbReference type="Pfam" id="PF00440">
    <property type="entry name" value="TetR_N"/>
    <property type="match status" value="1"/>
</dbReference>
<feature type="domain" description="HTH tetR-type" evidence="5">
    <location>
        <begin position="6"/>
        <end position="66"/>
    </location>
</feature>
<reference evidence="9" key="2">
    <citation type="submission" date="2018-11" db="EMBL/GenBank/DDBJ databases">
        <title>Shewanella sp. R106.</title>
        <authorList>
            <person name="Hwang Y.J."/>
            <person name="Hwang C.Y."/>
        </authorList>
    </citation>
    <scope>NUCLEOTIDE SEQUENCE [LARGE SCALE GENOMIC DNA]</scope>
    <source>
        <strain evidence="9">R106</strain>
    </source>
</reference>
<evidence type="ECO:0000259" key="5">
    <source>
        <dbReference type="PROSITE" id="PS50977"/>
    </source>
</evidence>
<organism evidence="7 9">
    <name type="scientific">Shewanella psychromarinicola</name>
    <dbReference type="NCBI Taxonomy" id="2487742"/>
    <lineage>
        <taxon>Bacteria</taxon>
        <taxon>Pseudomonadati</taxon>
        <taxon>Pseudomonadota</taxon>
        <taxon>Gammaproteobacteria</taxon>
        <taxon>Alteromonadales</taxon>
        <taxon>Shewanellaceae</taxon>
        <taxon>Shewanella</taxon>
    </lineage>
</organism>
<keyword evidence="8" id="KW-1185">Reference proteome</keyword>
<dbReference type="PANTHER" id="PTHR47506:SF8">
    <property type="entry name" value="REPRESSOR OF PUTATIVE XENOBIOTIC REDUCTASE TETR FAMILY-RELATED"/>
    <property type="match status" value="1"/>
</dbReference>
<sequence>MVNKVKFERENVIRLASQLFWEKGFHATSTRDLQDAINMRPGSIYSAFGSKEGLYCESLKDYTLDMKNQIEGFLSTSDSIVGGLHAFVENVLIKTKACSPSAICMLVKANSEFADKDSHLYELSVDLAAKFEGYLTAIFEQAIEHNELSDKLSAIEYARFFQVHFTGLRGYVNRPGVEPLAQPMINQMFTVMKNLSISPAQFFE</sequence>
<dbReference type="Proteomes" id="UP000273778">
    <property type="component" value="Chromosome"/>
</dbReference>
<evidence type="ECO:0000256" key="4">
    <source>
        <dbReference type="PROSITE-ProRule" id="PRU00335"/>
    </source>
</evidence>
<dbReference type="Proteomes" id="UP000278855">
    <property type="component" value="Unassembled WGS sequence"/>
</dbReference>
<keyword evidence="1" id="KW-0805">Transcription regulation</keyword>
<reference evidence="7" key="3">
    <citation type="submission" date="2018-11" db="EMBL/GenBank/DDBJ databases">
        <authorList>
            <person name="Hwang Y.J."/>
            <person name="Hwang C.Y."/>
        </authorList>
    </citation>
    <scope>NUCLEOTIDE SEQUENCE</scope>
    <source>
        <strain evidence="7">R106</strain>
    </source>
</reference>
<dbReference type="RefSeq" id="WP_124012964.1">
    <property type="nucleotide sequence ID" value="NZ_CP034073.1"/>
</dbReference>
<evidence type="ECO:0000313" key="9">
    <source>
        <dbReference type="Proteomes" id="UP000278855"/>
    </source>
</evidence>
<feature type="DNA-binding region" description="H-T-H motif" evidence="4">
    <location>
        <begin position="29"/>
        <end position="48"/>
    </location>
</feature>
<evidence type="ECO:0000256" key="2">
    <source>
        <dbReference type="ARBA" id="ARBA00023125"/>
    </source>
</evidence>
<dbReference type="PROSITE" id="PS50977">
    <property type="entry name" value="HTH_TETR_2"/>
    <property type="match status" value="1"/>
</dbReference>
<dbReference type="SUPFAM" id="SSF46689">
    <property type="entry name" value="Homeodomain-like"/>
    <property type="match status" value="1"/>
</dbReference>
<keyword evidence="2 4" id="KW-0238">DNA-binding</keyword>
<dbReference type="Gene3D" id="1.10.357.10">
    <property type="entry name" value="Tetracycline Repressor, domain 2"/>
    <property type="match status" value="1"/>
</dbReference>
<evidence type="ECO:0000313" key="7">
    <source>
        <dbReference type="EMBL" id="RPA32504.1"/>
    </source>
</evidence>